<sequence>MNGFRGGNKLSFPLLSQFLLPLLQFLNKSIINHRLVLA</sequence>
<organism evidence="1">
    <name type="scientific">Rhizophora mucronata</name>
    <name type="common">Asiatic mangrove</name>
    <dbReference type="NCBI Taxonomy" id="61149"/>
    <lineage>
        <taxon>Eukaryota</taxon>
        <taxon>Viridiplantae</taxon>
        <taxon>Streptophyta</taxon>
        <taxon>Embryophyta</taxon>
        <taxon>Tracheophyta</taxon>
        <taxon>Spermatophyta</taxon>
        <taxon>Magnoliopsida</taxon>
        <taxon>eudicotyledons</taxon>
        <taxon>Gunneridae</taxon>
        <taxon>Pentapetalae</taxon>
        <taxon>rosids</taxon>
        <taxon>fabids</taxon>
        <taxon>Malpighiales</taxon>
        <taxon>Rhizophoraceae</taxon>
        <taxon>Rhizophora</taxon>
    </lineage>
</organism>
<dbReference type="EMBL" id="GGEC01072793">
    <property type="protein sequence ID" value="MBX53277.1"/>
    <property type="molecule type" value="Transcribed_RNA"/>
</dbReference>
<name>A0A2P2PEY1_RHIMU</name>
<protein>
    <submittedName>
        <fullName evidence="1">Uncharacterized protein</fullName>
    </submittedName>
</protein>
<dbReference type="AlphaFoldDB" id="A0A2P2PEY1"/>
<evidence type="ECO:0000313" key="1">
    <source>
        <dbReference type="EMBL" id="MBX53277.1"/>
    </source>
</evidence>
<reference evidence="1" key="1">
    <citation type="submission" date="2018-02" db="EMBL/GenBank/DDBJ databases">
        <title>Rhizophora mucronata_Transcriptome.</title>
        <authorList>
            <person name="Meera S.P."/>
            <person name="Sreeshan A."/>
            <person name="Augustine A."/>
        </authorList>
    </citation>
    <scope>NUCLEOTIDE SEQUENCE</scope>
    <source>
        <tissue evidence="1">Leaf</tissue>
    </source>
</reference>
<accession>A0A2P2PEY1</accession>
<proteinExistence type="predicted"/>